<accession>A0A024SK40</accession>
<name>A0A024SK40_HYPJR</name>
<proteinExistence type="predicted"/>
<evidence type="ECO:0000313" key="1">
    <source>
        <dbReference type="EMBL" id="ETS06489.1"/>
    </source>
</evidence>
<dbReference type="EMBL" id="KI911139">
    <property type="protein sequence ID" value="ETS06489.1"/>
    <property type="molecule type" value="Genomic_DNA"/>
</dbReference>
<sequence length="250" mass="27286">MQAQHPVAELRLLFTAAGGMCADGRDGHAQVAWATSLYLYLSVYGRPCWRWRIGRLDIEKDVAATYCFSHLHFPSKVPSSIQYLCLHLLHPTAINPVCHVSASDRLAPELKLHHSSSCGRTRYCCCSTLQGNSASSSSSSLVKPDPDGVVQASVTCSALAQHSTTQPRFVRFKTTRERSIVKDTKQAGQGKARQGKARYLTCAPAESTLPRVGLANALEQPRIRPSIHQGGATLTYLPTDVTLLSPSFPR</sequence>
<protein>
    <submittedName>
        <fullName evidence="1">Uncharacterized protein</fullName>
    </submittedName>
</protein>
<gene>
    <name evidence="1" type="ORF">M419DRAFT_68079</name>
</gene>
<dbReference type="AlphaFoldDB" id="A0A024SK40"/>
<organism evidence="1 2">
    <name type="scientific">Hypocrea jecorina (strain ATCC 56765 / BCRC 32924 / NRRL 11460 / Rut C-30)</name>
    <name type="common">Trichoderma reesei</name>
    <dbReference type="NCBI Taxonomy" id="1344414"/>
    <lineage>
        <taxon>Eukaryota</taxon>
        <taxon>Fungi</taxon>
        <taxon>Dikarya</taxon>
        <taxon>Ascomycota</taxon>
        <taxon>Pezizomycotina</taxon>
        <taxon>Sordariomycetes</taxon>
        <taxon>Hypocreomycetidae</taxon>
        <taxon>Hypocreales</taxon>
        <taxon>Hypocreaceae</taxon>
        <taxon>Trichoderma</taxon>
    </lineage>
</organism>
<dbReference type="HOGENOM" id="CLU_1112011_0_0_1"/>
<evidence type="ECO:0000313" key="2">
    <source>
        <dbReference type="Proteomes" id="UP000024376"/>
    </source>
</evidence>
<reference evidence="2" key="1">
    <citation type="journal article" date="2013" name="Ind. Biotechnol.">
        <title>Comparative genomics analysis of Trichoderma reesei strains.</title>
        <authorList>
            <person name="Koike H."/>
            <person name="Aerts A."/>
            <person name="LaButti K."/>
            <person name="Grigoriev I.V."/>
            <person name="Baker S.E."/>
        </authorList>
    </citation>
    <scope>NUCLEOTIDE SEQUENCE [LARGE SCALE GENOMIC DNA]</scope>
    <source>
        <strain evidence="2">ATCC 56765 / BCRC 32924 / NRRL 11460 / Rut C-30</strain>
    </source>
</reference>
<dbReference type="Proteomes" id="UP000024376">
    <property type="component" value="Unassembled WGS sequence"/>
</dbReference>
<dbReference type="KEGG" id="trr:M419DRAFT_68079"/>